<dbReference type="Proteomes" id="UP000315017">
    <property type="component" value="Chromosome"/>
</dbReference>
<keyword evidence="3" id="KW-1185">Reference proteome</keyword>
<dbReference type="PROSITE" id="PS50088">
    <property type="entry name" value="ANK_REPEAT"/>
    <property type="match status" value="1"/>
</dbReference>
<feature type="repeat" description="ANK" evidence="1">
    <location>
        <begin position="31"/>
        <end position="66"/>
    </location>
</feature>
<dbReference type="SUPFAM" id="SSF48403">
    <property type="entry name" value="Ankyrin repeat"/>
    <property type="match status" value="1"/>
</dbReference>
<dbReference type="KEGG" id="aagg:ETAA8_29030"/>
<keyword evidence="1" id="KW-0040">ANK repeat</keyword>
<dbReference type="AlphaFoldDB" id="A0A517YCF7"/>
<evidence type="ECO:0000256" key="1">
    <source>
        <dbReference type="PROSITE-ProRule" id="PRU00023"/>
    </source>
</evidence>
<dbReference type="SMART" id="SM00248">
    <property type="entry name" value="ANK"/>
    <property type="match status" value="2"/>
</dbReference>
<evidence type="ECO:0000313" key="3">
    <source>
        <dbReference type="Proteomes" id="UP000315017"/>
    </source>
</evidence>
<dbReference type="InterPro" id="IPR036770">
    <property type="entry name" value="Ankyrin_rpt-contain_sf"/>
</dbReference>
<gene>
    <name evidence="2" type="ORF">ETAA8_29030</name>
</gene>
<dbReference type="EMBL" id="CP036274">
    <property type="protein sequence ID" value="QDU27812.1"/>
    <property type="molecule type" value="Genomic_DNA"/>
</dbReference>
<protein>
    <submittedName>
        <fullName evidence="2">Ankyrin repeats (3 copies)</fullName>
    </submittedName>
</protein>
<dbReference type="Gene3D" id="1.25.40.20">
    <property type="entry name" value="Ankyrin repeat-containing domain"/>
    <property type="match status" value="1"/>
</dbReference>
<evidence type="ECO:0000313" key="2">
    <source>
        <dbReference type="EMBL" id="QDU27812.1"/>
    </source>
</evidence>
<accession>A0A517YCF7</accession>
<sequence>MACRTTFDGYFEAVFEHGGDPNLVRTDRIFSGHTPLFAVIARGRGNKKEKIKFLIEKGANLDHMSGSWATPTMDALSGGRYDIALMLLDAGADHKVYQPKSNARLIHVVIGEEHRSKIWTPEQKADYEKVVQWLIDHGESVEEARADIARWKSWIDASGEYRRNMDAEIAERMRREAQEKKPVGQVGTPP</sequence>
<dbReference type="InterPro" id="IPR002110">
    <property type="entry name" value="Ankyrin_rpt"/>
</dbReference>
<reference evidence="2 3" key="1">
    <citation type="submission" date="2019-02" db="EMBL/GenBank/DDBJ databases">
        <title>Deep-cultivation of Planctomycetes and their phenomic and genomic characterization uncovers novel biology.</title>
        <authorList>
            <person name="Wiegand S."/>
            <person name="Jogler M."/>
            <person name="Boedeker C."/>
            <person name="Pinto D."/>
            <person name="Vollmers J."/>
            <person name="Rivas-Marin E."/>
            <person name="Kohn T."/>
            <person name="Peeters S.H."/>
            <person name="Heuer A."/>
            <person name="Rast P."/>
            <person name="Oberbeckmann S."/>
            <person name="Bunk B."/>
            <person name="Jeske O."/>
            <person name="Meyerdierks A."/>
            <person name="Storesund J.E."/>
            <person name="Kallscheuer N."/>
            <person name="Luecker S."/>
            <person name="Lage O.M."/>
            <person name="Pohl T."/>
            <person name="Merkel B.J."/>
            <person name="Hornburger P."/>
            <person name="Mueller R.-W."/>
            <person name="Bruemmer F."/>
            <person name="Labrenz M."/>
            <person name="Spormann A.M."/>
            <person name="Op den Camp H."/>
            <person name="Overmann J."/>
            <person name="Amann R."/>
            <person name="Jetten M.S.M."/>
            <person name="Mascher T."/>
            <person name="Medema M.H."/>
            <person name="Devos D.P."/>
            <person name="Kaster A.-K."/>
            <person name="Ovreas L."/>
            <person name="Rohde M."/>
            <person name="Galperin M.Y."/>
            <person name="Jogler C."/>
        </authorList>
    </citation>
    <scope>NUCLEOTIDE SEQUENCE [LARGE SCALE GENOMIC DNA]</scope>
    <source>
        <strain evidence="2 3">ETA_A8</strain>
    </source>
</reference>
<dbReference type="Pfam" id="PF12796">
    <property type="entry name" value="Ank_2"/>
    <property type="match status" value="1"/>
</dbReference>
<name>A0A517YCF7_9BACT</name>
<organism evidence="2 3">
    <name type="scientific">Anatilimnocola aggregata</name>
    <dbReference type="NCBI Taxonomy" id="2528021"/>
    <lineage>
        <taxon>Bacteria</taxon>
        <taxon>Pseudomonadati</taxon>
        <taxon>Planctomycetota</taxon>
        <taxon>Planctomycetia</taxon>
        <taxon>Pirellulales</taxon>
        <taxon>Pirellulaceae</taxon>
        <taxon>Anatilimnocola</taxon>
    </lineage>
</organism>
<proteinExistence type="predicted"/>